<keyword evidence="1" id="KW-0862">Zinc</keyword>
<organism evidence="4 5">
    <name type="scientific">Absidia repens</name>
    <dbReference type="NCBI Taxonomy" id="90262"/>
    <lineage>
        <taxon>Eukaryota</taxon>
        <taxon>Fungi</taxon>
        <taxon>Fungi incertae sedis</taxon>
        <taxon>Mucoromycota</taxon>
        <taxon>Mucoromycotina</taxon>
        <taxon>Mucoromycetes</taxon>
        <taxon>Mucorales</taxon>
        <taxon>Cunninghamellaceae</taxon>
        <taxon>Absidia</taxon>
    </lineage>
</organism>
<protein>
    <recommendedName>
        <fullName evidence="3">TFIIB-type domain-containing protein</fullName>
    </recommendedName>
</protein>
<feature type="region of interest" description="Disordered" evidence="2">
    <location>
        <begin position="471"/>
        <end position="502"/>
    </location>
</feature>
<evidence type="ECO:0000313" key="4">
    <source>
        <dbReference type="EMBL" id="ORZ19454.1"/>
    </source>
</evidence>
<dbReference type="SUPFAM" id="SSF57783">
    <property type="entry name" value="Zinc beta-ribbon"/>
    <property type="match status" value="1"/>
</dbReference>
<feature type="compositionally biased region" description="Polar residues" evidence="2">
    <location>
        <begin position="253"/>
        <end position="267"/>
    </location>
</feature>
<comment type="caution">
    <text evidence="4">The sequence shown here is derived from an EMBL/GenBank/DDBJ whole genome shotgun (WGS) entry which is preliminary data.</text>
</comment>
<reference evidence="4 5" key="1">
    <citation type="submission" date="2016-07" db="EMBL/GenBank/DDBJ databases">
        <title>Pervasive Adenine N6-methylation of Active Genes in Fungi.</title>
        <authorList>
            <consortium name="DOE Joint Genome Institute"/>
            <person name="Mondo S.J."/>
            <person name="Dannebaum R.O."/>
            <person name="Kuo R.C."/>
            <person name="Labutti K."/>
            <person name="Haridas S."/>
            <person name="Kuo A."/>
            <person name="Salamov A."/>
            <person name="Ahrendt S.R."/>
            <person name="Lipzen A."/>
            <person name="Sullivan W."/>
            <person name="Andreopoulos W.B."/>
            <person name="Clum A."/>
            <person name="Lindquist E."/>
            <person name="Daum C."/>
            <person name="Ramamoorthy G.K."/>
            <person name="Gryganskyi A."/>
            <person name="Culley D."/>
            <person name="Magnuson J.K."/>
            <person name="James T.Y."/>
            <person name="O'Malley M.A."/>
            <person name="Stajich J.E."/>
            <person name="Spatafora J.W."/>
            <person name="Visel A."/>
            <person name="Grigoriev I.V."/>
        </authorList>
    </citation>
    <scope>NUCLEOTIDE SEQUENCE [LARGE SCALE GENOMIC DNA]</scope>
    <source>
        <strain evidence="4 5">NRRL 1336</strain>
    </source>
</reference>
<keyword evidence="5" id="KW-1185">Reference proteome</keyword>
<evidence type="ECO:0000256" key="1">
    <source>
        <dbReference type="PROSITE-ProRule" id="PRU00469"/>
    </source>
</evidence>
<dbReference type="GO" id="GO:0008270">
    <property type="term" value="F:zinc ion binding"/>
    <property type="evidence" value="ECO:0007669"/>
    <property type="project" value="UniProtKB-KW"/>
</dbReference>
<dbReference type="InterPro" id="IPR013137">
    <property type="entry name" value="Znf_TFIIB"/>
</dbReference>
<dbReference type="Gene3D" id="2.20.25.10">
    <property type="match status" value="1"/>
</dbReference>
<name>A0A1X2IN54_9FUNG</name>
<dbReference type="OrthoDB" id="2290613at2759"/>
<evidence type="ECO:0000259" key="3">
    <source>
        <dbReference type="PROSITE" id="PS51134"/>
    </source>
</evidence>
<proteinExistence type="predicted"/>
<dbReference type="STRING" id="90262.A0A1X2IN54"/>
<keyword evidence="1" id="KW-0863">Zinc-finger</keyword>
<feature type="compositionally biased region" description="Low complexity" evidence="2">
    <location>
        <begin position="473"/>
        <end position="502"/>
    </location>
</feature>
<feature type="region of interest" description="Disordered" evidence="2">
    <location>
        <begin position="369"/>
        <end position="389"/>
    </location>
</feature>
<accession>A0A1X2IN54</accession>
<feature type="region of interest" description="Disordered" evidence="2">
    <location>
        <begin position="206"/>
        <end position="267"/>
    </location>
</feature>
<feature type="domain" description="TFIIB-type" evidence="3">
    <location>
        <begin position="1"/>
        <end position="32"/>
    </location>
</feature>
<feature type="region of interest" description="Disordered" evidence="2">
    <location>
        <begin position="521"/>
        <end position="551"/>
    </location>
</feature>
<gene>
    <name evidence="4" type="ORF">BCR42DRAFT_489388</name>
</gene>
<feature type="compositionally biased region" description="Pro residues" evidence="2">
    <location>
        <begin position="240"/>
        <end position="249"/>
    </location>
</feature>
<sequence>MITSCPSCNSTDIIFEYGWQSYCCSECGLVLDDFRNETDSNDPMNQTTDTPKNFTLPPLLEARYTPVFEQLQRKFKATDEETDFVRQLCLTYLSHPDHIFENSALEIVLCLFYLVVLQHLQDRSLLLPDYCQLLHLDTKRCLAIYAAVRPIVSTKLASLPRDYDPQHQLDNVMRFLYPALLQSATSSPTLQQPQPLFFYHSNPFTAHKKGKRKAKRNQRQQKRKQQRSSATISDTALEPPRSPLTPLPPETTHYTASVRNTDQPQLDTNIGKWGSNEEFQKRQQQQTTVLSATVTISGSADDDDIGINASSGEPLIWPATIDDGKIRQQTMRLMTVIKHNGVAEGRYGRPLMSACLLITMLGWFHDHQRQKQQPTSTTMEDMKKAASTHGTRSASLLPVVVIQWDELNARQLANSTTKSRYREMMGLLYTFGKRIPWLKETLSMERDVLHHLGDILQMMEVLQINNKHIDKGTTSAATPPSSFEPTTAATTPSSSSSDTTIATVPAPTIAPFLPPSFERATRVRQKRQAELDAVDQGKRTQQQQQQNKSIANPTQMVASLIASGQYDREAILAMSDSDLVKHAYRVTSLVNGNRTPSSSLDLDRQLDDFDLSNEELASYLA</sequence>
<dbReference type="Proteomes" id="UP000193560">
    <property type="component" value="Unassembled WGS sequence"/>
</dbReference>
<feature type="compositionally biased region" description="Basic residues" evidence="2">
    <location>
        <begin position="206"/>
        <end position="226"/>
    </location>
</feature>
<dbReference type="AlphaFoldDB" id="A0A1X2IN54"/>
<feature type="compositionally biased region" description="Basic and acidic residues" evidence="2">
    <location>
        <begin position="527"/>
        <end position="538"/>
    </location>
</feature>
<dbReference type="EMBL" id="MCGE01000007">
    <property type="protein sequence ID" value="ORZ19454.1"/>
    <property type="molecule type" value="Genomic_DNA"/>
</dbReference>
<evidence type="ECO:0000313" key="5">
    <source>
        <dbReference type="Proteomes" id="UP000193560"/>
    </source>
</evidence>
<keyword evidence="1" id="KW-0479">Metal-binding</keyword>
<evidence type="ECO:0000256" key="2">
    <source>
        <dbReference type="SAM" id="MobiDB-lite"/>
    </source>
</evidence>
<dbReference type="PROSITE" id="PS51134">
    <property type="entry name" value="ZF_TFIIB"/>
    <property type="match status" value="1"/>
</dbReference>